<comment type="caution">
    <text evidence="1">The sequence shown here is derived from an EMBL/GenBank/DDBJ whole genome shotgun (WGS) entry which is preliminary data.</text>
</comment>
<evidence type="ECO:0000313" key="2">
    <source>
        <dbReference type="Proteomes" id="UP001054902"/>
    </source>
</evidence>
<keyword evidence="2" id="KW-1185">Reference proteome</keyword>
<sequence length="209" mass="23406">MNIEERLNLIESKIGLLASDNEPKTTSIESRLDTLLDSIQTKLDESSNPDVAKSIQNCNNLAKELSPSGLLLKSEANSHSSIYRKQEILARYEELVKALDLLAKIRDVLIISNPNLSREIQANAAEGTSKQVSTDNIISAPIISDSSFTFAVDPKNEERMRGLTADVMQLKQKSIELANKVDYMLDRYYNAMTAINEKIVFLSQKEETR</sequence>
<reference evidence="1 2" key="1">
    <citation type="journal article" date="2021" name="Sci. Rep.">
        <title>The genome of the diatom Chaetoceros tenuissimus carries an ancient integrated fragment of an extant virus.</title>
        <authorList>
            <person name="Hongo Y."/>
            <person name="Kimura K."/>
            <person name="Takaki Y."/>
            <person name="Yoshida Y."/>
            <person name="Baba S."/>
            <person name="Kobayashi G."/>
            <person name="Nagasaki K."/>
            <person name="Hano T."/>
            <person name="Tomaru Y."/>
        </authorList>
    </citation>
    <scope>NUCLEOTIDE SEQUENCE [LARGE SCALE GENOMIC DNA]</scope>
    <source>
        <strain evidence="1 2">NIES-3715</strain>
    </source>
</reference>
<protein>
    <recommendedName>
        <fullName evidence="3">Dynactin subunit 3</fullName>
    </recommendedName>
</protein>
<dbReference type="Proteomes" id="UP001054902">
    <property type="component" value="Unassembled WGS sequence"/>
</dbReference>
<gene>
    <name evidence="1" type="ORF">CTEN210_15667</name>
</gene>
<evidence type="ECO:0000313" key="1">
    <source>
        <dbReference type="EMBL" id="GFH59191.1"/>
    </source>
</evidence>
<dbReference type="AlphaFoldDB" id="A0AAD3HDG3"/>
<name>A0AAD3HDG3_9STRA</name>
<accession>A0AAD3HDG3</accession>
<organism evidence="1 2">
    <name type="scientific">Chaetoceros tenuissimus</name>
    <dbReference type="NCBI Taxonomy" id="426638"/>
    <lineage>
        <taxon>Eukaryota</taxon>
        <taxon>Sar</taxon>
        <taxon>Stramenopiles</taxon>
        <taxon>Ochrophyta</taxon>
        <taxon>Bacillariophyta</taxon>
        <taxon>Coscinodiscophyceae</taxon>
        <taxon>Chaetocerotophycidae</taxon>
        <taxon>Chaetocerotales</taxon>
        <taxon>Chaetocerotaceae</taxon>
        <taxon>Chaetoceros</taxon>
    </lineage>
</organism>
<proteinExistence type="predicted"/>
<evidence type="ECO:0008006" key="3">
    <source>
        <dbReference type="Google" id="ProtNLM"/>
    </source>
</evidence>
<dbReference type="EMBL" id="BLLK01000062">
    <property type="protein sequence ID" value="GFH59191.1"/>
    <property type="molecule type" value="Genomic_DNA"/>
</dbReference>